<accession>A0A9P0QN59</accession>
<name>A0A9P0QN59_9ASCO</name>
<keyword evidence="5 10" id="KW-0378">Hydrolase</keyword>
<organism evidence="12 13">
    <name type="scientific">[Candida] railenensis</name>
    <dbReference type="NCBI Taxonomy" id="45579"/>
    <lineage>
        <taxon>Eukaryota</taxon>
        <taxon>Fungi</taxon>
        <taxon>Dikarya</taxon>
        <taxon>Ascomycota</taxon>
        <taxon>Saccharomycotina</taxon>
        <taxon>Pichiomycetes</taxon>
        <taxon>Debaryomycetaceae</taxon>
        <taxon>Kurtzmaniella</taxon>
    </lineage>
</organism>
<dbReference type="GO" id="GO:0035870">
    <property type="term" value="F:dITP diphosphatase activity"/>
    <property type="evidence" value="ECO:0007669"/>
    <property type="project" value="UniProtKB-UniRule"/>
</dbReference>
<sequence>MSTITFVTGNANKLKEIVAILSDGSKSEDGSSKVGKFTIANKSLDLDELQGTIEEVTIHKAKSAAKLVNGPVLVEDTCLGFTAFNNLPGPYIKWFVQSVGLQGLVDMLYKFEDKGANAITTIGYCAGPDADVVLFEGITKGNIVDSRGPTNFGWDSVFEPEGYSQTYAEMDKVLKNSLSHRYKALVKLKEFLSSQ</sequence>
<evidence type="ECO:0000256" key="10">
    <source>
        <dbReference type="HAMAP-Rule" id="MF_03148"/>
    </source>
</evidence>
<dbReference type="InterPro" id="IPR029001">
    <property type="entry name" value="ITPase-like_fam"/>
</dbReference>
<feature type="binding site" evidence="10">
    <location>
        <position position="76"/>
    </location>
    <ligand>
        <name>Mg(2+)</name>
        <dbReference type="ChEBI" id="CHEBI:18420"/>
    </ligand>
</feature>
<dbReference type="EMBL" id="CAKXYY010000004">
    <property type="protein sequence ID" value="CAH2351623.1"/>
    <property type="molecule type" value="Genomic_DNA"/>
</dbReference>
<evidence type="ECO:0000256" key="7">
    <source>
        <dbReference type="ARBA" id="ARBA00023080"/>
    </source>
</evidence>
<dbReference type="Proteomes" id="UP000837801">
    <property type="component" value="Unassembled WGS sequence"/>
</dbReference>
<feature type="binding site" evidence="10">
    <location>
        <begin position="180"/>
        <end position="181"/>
    </location>
    <ligand>
        <name>ITP</name>
        <dbReference type="ChEBI" id="CHEBI:61402"/>
    </ligand>
</feature>
<evidence type="ECO:0000256" key="11">
    <source>
        <dbReference type="RuleBase" id="RU003781"/>
    </source>
</evidence>
<comment type="similarity">
    <text evidence="1 10 11">Belongs to the HAM1 NTPase family.</text>
</comment>
<protein>
    <recommendedName>
        <fullName evidence="10">Inosine triphosphate pyrophosphatase</fullName>
        <shortName evidence="10">ITPase</shortName>
        <shortName evidence="10">Inosine triphosphatase</shortName>
        <ecNumber evidence="10">3.6.1.66</ecNumber>
    </recommendedName>
    <alternativeName>
        <fullName evidence="10">Non-canonical purine NTP pyrophosphatase</fullName>
    </alternativeName>
    <alternativeName>
        <fullName evidence="10">Non-standard purine NTP pyrophosphatase</fullName>
    </alternativeName>
    <alternativeName>
        <fullName evidence="10">Nucleoside-triphosphate diphosphatase</fullName>
    </alternativeName>
    <alternativeName>
        <fullName evidence="10">Nucleoside-triphosphate pyrophosphatase</fullName>
        <shortName evidence="10">NTPase</shortName>
    </alternativeName>
    <alternativeName>
        <fullName evidence="10">XTP/dITP diphosphatase</fullName>
    </alternativeName>
</protein>
<feature type="binding site" evidence="10">
    <location>
        <begin position="8"/>
        <end position="13"/>
    </location>
    <ligand>
        <name>ITP</name>
        <dbReference type="ChEBI" id="CHEBI:61402"/>
    </ligand>
</feature>
<evidence type="ECO:0000256" key="2">
    <source>
        <dbReference type="ARBA" id="ARBA00022490"/>
    </source>
</evidence>
<dbReference type="GO" id="GO:0009117">
    <property type="term" value="P:nucleotide metabolic process"/>
    <property type="evidence" value="ECO:0007669"/>
    <property type="project" value="UniProtKB-KW"/>
</dbReference>
<dbReference type="NCBIfam" id="TIGR00042">
    <property type="entry name" value="RdgB/HAM1 family non-canonical purine NTP pyrophosphatase"/>
    <property type="match status" value="1"/>
</dbReference>
<keyword evidence="4 10" id="KW-0547">Nucleotide-binding</keyword>
<comment type="catalytic activity">
    <reaction evidence="10">
        <text>ITP + H2O = IMP + diphosphate + H(+)</text>
        <dbReference type="Rhea" id="RHEA:29399"/>
        <dbReference type="ChEBI" id="CHEBI:15377"/>
        <dbReference type="ChEBI" id="CHEBI:15378"/>
        <dbReference type="ChEBI" id="CHEBI:33019"/>
        <dbReference type="ChEBI" id="CHEBI:58053"/>
        <dbReference type="ChEBI" id="CHEBI:61402"/>
        <dbReference type="EC" id="3.6.1.66"/>
    </reaction>
</comment>
<comment type="cofactor">
    <cofactor evidence="10">
        <name>Mg(2+)</name>
        <dbReference type="ChEBI" id="CHEBI:18420"/>
    </cofactor>
    <cofactor evidence="10">
        <name>Mn(2+)</name>
        <dbReference type="ChEBI" id="CHEBI:29035"/>
    </cofactor>
    <text evidence="10">Binds 1 divalent metal cation per subunit; can use either Mg(2+) or Mn(2+).</text>
</comment>
<keyword evidence="13" id="KW-1185">Reference proteome</keyword>
<comment type="subcellular location">
    <subcellularLocation>
        <location evidence="10">Cytoplasm</location>
    </subcellularLocation>
    <subcellularLocation>
        <location evidence="10">Nucleus</location>
    </subcellularLocation>
</comment>
<dbReference type="FunFam" id="3.90.950.10:FF:000009">
    <property type="entry name" value="Inosine triphosphate pyrophosphatase"/>
    <property type="match status" value="1"/>
</dbReference>
<evidence type="ECO:0000313" key="12">
    <source>
        <dbReference type="EMBL" id="CAH2351623.1"/>
    </source>
</evidence>
<proteinExistence type="inferred from homology"/>
<dbReference type="PANTHER" id="PTHR11067:SF9">
    <property type="entry name" value="INOSINE TRIPHOSPHATE PYROPHOSPHATASE"/>
    <property type="match status" value="1"/>
</dbReference>
<dbReference type="GO" id="GO:0036222">
    <property type="term" value="F:XTP diphosphatase activity"/>
    <property type="evidence" value="ECO:0007669"/>
    <property type="project" value="UniProtKB-UniRule"/>
</dbReference>
<comment type="function">
    <text evidence="10">Pyrophosphatase that hydrolyzes non-canonical purine nucleotides such as inosine triphosphate (ITP), deoxyinosine triphosphate (dITP) or xanthosine 5'-triphosphate (XTP) to their respective monophosphate derivatives. The enzyme does not distinguish between the deoxy- and ribose forms. Probably excludes non-canonical purines from RNA and DNA precursor pools, thus preventing their incorporation into RNA and DNA and avoiding chromosomal lesions.</text>
</comment>
<dbReference type="AlphaFoldDB" id="A0A9P0QN59"/>
<reference evidence="12" key="1">
    <citation type="submission" date="2022-03" db="EMBL/GenBank/DDBJ databases">
        <authorList>
            <person name="Legras J.-L."/>
            <person name="Devillers H."/>
            <person name="Grondin C."/>
        </authorList>
    </citation>
    <scope>NUCLEOTIDE SEQUENCE</scope>
    <source>
        <strain evidence="12">CLIB 1423</strain>
    </source>
</reference>
<dbReference type="InterPro" id="IPR027502">
    <property type="entry name" value="ITPase"/>
</dbReference>
<dbReference type="Pfam" id="PF01725">
    <property type="entry name" value="Ham1p_like"/>
    <property type="match status" value="1"/>
</dbReference>
<feature type="binding site" evidence="10">
    <location>
        <begin position="76"/>
        <end position="77"/>
    </location>
    <ligand>
        <name>ITP</name>
        <dbReference type="ChEBI" id="CHEBI:61402"/>
    </ligand>
</feature>
<keyword evidence="9 10" id="KW-0539">Nucleus</keyword>
<keyword evidence="2 10" id="KW-0963">Cytoplasm</keyword>
<feature type="binding site" evidence="10">
    <location>
        <begin position="152"/>
        <end position="155"/>
    </location>
    <ligand>
        <name>ITP</name>
        <dbReference type="ChEBI" id="CHEBI:61402"/>
    </ligand>
</feature>
<dbReference type="GO" id="GO:0009204">
    <property type="term" value="P:deoxyribonucleoside triphosphate catabolic process"/>
    <property type="evidence" value="ECO:0007669"/>
    <property type="project" value="UniProtKB-UniRule"/>
</dbReference>
<evidence type="ECO:0000256" key="3">
    <source>
        <dbReference type="ARBA" id="ARBA00022723"/>
    </source>
</evidence>
<dbReference type="CDD" id="cd00515">
    <property type="entry name" value="HAM1"/>
    <property type="match status" value="1"/>
</dbReference>
<dbReference type="GO" id="GO:0000166">
    <property type="term" value="F:nucleotide binding"/>
    <property type="evidence" value="ECO:0007669"/>
    <property type="project" value="UniProtKB-KW"/>
</dbReference>
<dbReference type="PANTHER" id="PTHR11067">
    <property type="entry name" value="INOSINE TRIPHOSPHATE PYROPHOSPHATASE/HAM1 PROTEIN"/>
    <property type="match status" value="1"/>
</dbReference>
<feature type="binding site" evidence="10">
    <location>
        <position position="175"/>
    </location>
    <ligand>
        <name>ITP</name>
        <dbReference type="ChEBI" id="CHEBI:61402"/>
    </ligand>
</feature>
<evidence type="ECO:0000256" key="6">
    <source>
        <dbReference type="ARBA" id="ARBA00022842"/>
    </source>
</evidence>
<evidence type="ECO:0000256" key="1">
    <source>
        <dbReference type="ARBA" id="ARBA00008023"/>
    </source>
</evidence>
<evidence type="ECO:0000313" key="13">
    <source>
        <dbReference type="Proteomes" id="UP000837801"/>
    </source>
</evidence>
<comment type="subunit">
    <text evidence="10">Homodimer.</text>
</comment>
<dbReference type="OrthoDB" id="6288734at2759"/>
<gene>
    <name evidence="10 12" type="primary">HAM1</name>
    <name evidence="12" type="ORF">CLIB1423_04S02234</name>
</gene>
<comment type="caution">
    <text evidence="12">The sequence shown here is derived from an EMBL/GenBank/DDBJ whole genome shotgun (WGS) entry which is preliminary data.</text>
</comment>
<feature type="binding site" evidence="10">
    <location>
        <position position="60"/>
    </location>
    <ligand>
        <name>ITP</name>
        <dbReference type="ChEBI" id="CHEBI:61402"/>
    </ligand>
</feature>
<keyword evidence="8 10" id="KW-0464">Manganese</keyword>
<evidence type="ECO:0000256" key="5">
    <source>
        <dbReference type="ARBA" id="ARBA00022801"/>
    </source>
</evidence>
<evidence type="ECO:0000256" key="8">
    <source>
        <dbReference type="ARBA" id="ARBA00023211"/>
    </source>
</evidence>
<evidence type="ECO:0000256" key="9">
    <source>
        <dbReference type="ARBA" id="ARBA00023242"/>
    </source>
</evidence>
<dbReference type="EC" id="3.6.1.66" evidence="10"/>
<dbReference type="SUPFAM" id="SSF52972">
    <property type="entry name" value="ITPase-like"/>
    <property type="match status" value="1"/>
</dbReference>
<dbReference type="GO" id="GO:0005737">
    <property type="term" value="C:cytoplasm"/>
    <property type="evidence" value="ECO:0007669"/>
    <property type="project" value="UniProtKB-SubCell"/>
</dbReference>
<keyword evidence="7 10" id="KW-0546">Nucleotide metabolism</keyword>
<dbReference type="GO" id="GO:0005634">
    <property type="term" value="C:nucleus"/>
    <property type="evidence" value="ECO:0007669"/>
    <property type="project" value="UniProtKB-SubCell"/>
</dbReference>
<dbReference type="InterPro" id="IPR002637">
    <property type="entry name" value="RdgB/HAM1"/>
</dbReference>
<dbReference type="HAMAP" id="MF_03148">
    <property type="entry name" value="HAM1_NTPase"/>
    <property type="match status" value="1"/>
</dbReference>
<dbReference type="GO" id="GO:0046872">
    <property type="term" value="F:metal ion binding"/>
    <property type="evidence" value="ECO:0007669"/>
    <property type="project" value="UniProtKB-KW"/>
</dbReference>
<comment type="catalytic activity">
    <reaction evidence="10">
        <text>dITP + H2O = dIMP + diphosphate + H(+)</text>
        <dbReference type="Rhea" id="RHEA:28342"/>
        <dbReference type="ChEBI" id="CHEBI:15377"/>
        <dbReference type="ChEBI" id="CHEBI:15378"/>
        <dbReference type="ChEBI" id="CHEBI:33019"/>
        <dbReference type="ChEBI" id="CHEBI:61194"/>
        <dbReference type="ChEBI" id="CHEBI:61382"/>
        <dbReference type="EC" id="3.6.1.66"/>
    </reaction>
</comment>
<dbReference type="GO" id="GO:0036220">
    <property type="term" value="F:ITP diphosphatase activity"/>
    <property type="evidence" value="ECO:0007669"/>
    <property type="project" value="UniProtKB-UniRule"/>
</dbReference>
<dbReference type="Gene3D" id="3.90.950.10">
    <property type="match status" value="1"/>
</dbReference>
<keyword evidence="3 10" id="KW-0479">Metal-binding</keyword>
<keyword evidence="6 10" id="KW-0460">Magnesium</keyword>
<feature type="binding site" evidence="10">
    <location>
        <position position="48"/>
    </location>
    <ligand>
        <name>Mg(2+)</name>
        <dbReference type="ChEBI" id="CHEBI:18420"/>
    </ligand>
</feature>
<comment type="catalytic activity">
    <reaction evidence="10">
        <text>XTP + H2O = XMP + diphosphate + H(+)</text>
        <dbReference type="Rhea" id="RHEA:28610"/>
        <dbReference type="ChEBI" id="CHEBI:15377"/>
        <dbReference type="ChEBI" id="CHEBI:15378"/>
        <dbReference type="ChEBI" id="CHEBI:33019"/>
        <dbReference type="ChEBI" id="CHEBI:57464"/>
        <dbReference type="ChEBI" id="CHEBI:61314"/>
        <dbReference type="EC" id="3.6.1.66"/>
    </reaction>
</comment>
<evidence type="ECO:0000256" key="4">
    <source>
        <dbReference type="ARBA" id="ARBA00022741"/>
    </source>
</evidence>